<keyword evidence="3" id="KW-1185">Reference proteome</keyword>
<dbReference type="AlphaFoldDB" id="A0A2G8RMN7"/>
<evidence type="ECO:0000259" key="1">
    <source>
        <dbReference type="PROSITE" id="PS50181"/>
    </source>
</evidence>
<organism evidence="2 3">
    <name type="scientific">Ganoderma sinense ZZ0214-1</name>
    <dbReference type="NCBI Taxonomy" id="1077348"/>
    <lineage>
        <taxon>Eukaryota</taxon>
        <taxon>Fungi</taxon>
        <taxon>Dikarya</taxon>
        <taxon>Basidiomycota</taxon>
        <taxon>Agaricomycotina</taxon>
        <taxon>Agaricomycetes</taxon>
        <taxon>Polyporales</taxon>
        <taxon>Polyporaceae</taxon>
        <taxon>Ganoderma</taxon>
    </lineage>
</organism>
<feature type="domain" description="F-box" evidence="1">
    <location>
        <begin position="63"/>
        <end position="112"/>
    </location>
</feature>
<dbReference type="PROSITE" id="PS50181">
    <property type="entry name" value="FBOX"/>
    <property type="match status" value="1"/>
</dbReference>
<sequence length="385" mass="43286">MNFAADPLGSISVPYLGTFSLPATDAELLKSLQPHEVHRWTLPRIKECEEYLRTLRSVHNAAAPIHVTLPVEVIIRIFLNIKLNSIRDIAIMHVCRTWRTILLNVPEFFANLLGVVKKIGRRKDGNGLLGMLLPLSGTRKLTVHEPNLADLARSLGILVPHLTRIRSLAVDLEVPDFIDFHQFLKSGAMPELEDLSVLSNAQNRHALADDLPNLVPWTEDDLPSLRRLDLISALFTQASAYPPLESLTLRHGVTDSTVHLYIPRIKSPTLFLNALSQCSRLRILNLFNTLPTQLAGWDAIDHAFVLHFPELRALYVYEDRQRSVSRFLSHITSPPTASLNLGSNDPMFSDLLPTPLRKLMRDSMTAFHFVPERSDISSPKSRGSH</sequence>
<reference evidence="2 3" key="1">
    <citation type="journal article" date="2015" name="Sci. Rep.">
        <title>Chromosome-level genome map provides insights into diverse defense mechanisms in the medicinal fungus Ganoderma sinense.</title>
        <authorList>
            <person name="Zhu Y."/>
            <person name="Xu J."/>
            <person name="Sun C."/>
            <person name="Zhou S."/>
            <person name="Xu H."/>
            <person name="Nelson D.R."/>
            <person name="Qian J."/>
            <person name="Song J."/>
            <person name="Luo H."/>
            <person name="Xiang L."/>
            <person name="Li Y."/>
            <person name="Xu Z."/>
            <person name="Ji A."/>
            <person name="Wang L."/>
            <person name="Lu S."/>
            <person name="Hayward A."/>
            <person name="Sun W."/>
            <person name="Li X."/>
            <person name="Schwartz D.C."/>
            <person name="Wang Y."/>
            <person name="Chen S."/>
        </authorList>
    </citation>
    <scope>NUCLEOTIDE SEQUENCE [LARGE SCALE GENOMIC DNA]</scope>
    <source>
        <strain evidence="2 3">ZZ0214-1</strain>
    </source>
</reference>
<dbReference type="OrthoDB" id="2744443at2759"/>
<proteinExistence type="predicted"/>
<dbReference type="InterPro" id="IPR001810">
    <property type="entry name" value="F-box_dom"/>
</dbReference>
<dbReference type="InterPro" id="IPR032675">
    <property type="entry name" value="LRR_dom_sf"/>
</dbReference>
<protein>
    <recommendedName>
        <fullName evidence="1">F-box domain-containing protein</fullName>
    </recommendedName>
</protein>
<comment type="caution">
    <text evidence="2">The sequence shown here is derived from an EMBL/GenBank/DDBJ whole genome shotgun (WGS) entry which is preliminary data.</text>
</comment>
<accession>A0A2G8RMN7</accession>
<gene>
    <name evidence="2" type="ORF">GSI_15463</name>
</gene>
<dbReference type="Proteomes" id="UP000230002">
    <property type="component" value="Unassembled WGS sequence"/>
</dbReference>
<dbReference type="SUPFAM" id="SSF52047">
    <property type="entry name" value="RNI-like"/>
    <property type="match status" value="1"/>
</dbReference>
<name>A0A2G8RMN7_9APHY</name>
<evidence type="ECO:0000313" key="2">
    <source>
        <dbReference type="EMBL" id="PIL22769.1"/>
    </source>
</evidence>
<evidence type="ECO:0000313" key="3">
    <source>
        <dbReference type="Proteomes" id="UP000230002"/>
    </source>
</evidence>
<dbReference type="EMBL" id="AYKW01000069">
    <property type="protein sequence ID" value="PIL22769.1"/>
    <property type="molecule type" value="Genomic_DNA"/>
</dbReference>
<dbReference type="Gene3D" id="3.80.10.10">
    <property type="entry name" value="Ribonuclease Inhibitor"/>
    <property type="match status" value="1"/>
</dbReference>